<dbReference type="RefSeq" id="WP_201091403.1">
    <property type="nucleotide sequence ID" value="NZ_CP067393.1"/>
</dbReference>
<dbReference type="EMBL" id="CP067393">
    <property type="protein sequence ID" value="QQP85153.1"/>
    <property type="molecule type" value="Genomic_DNA"/>
</dbReference>
<name>A0A974NEE6_9GAMM</name>
<proteinExistence type="predicted"/>
<evidence type="ECO:0000313" key="2">
    <source>
        <dbReference type="Proteomes" id="UP000595278"/>
    </source>
</evidence>
<evidence type="ECO:0000313" key="1">
    <source>
        <dbReference type="EMBL" id="QQP85153.1"/>
    </source>
</evidence>
<protein>
    <recommendedName>
        <fullName evidence="3">Type 4 fimbrial biogenesis protein PilX N-terminal domain-containing protein</fullName>
    </recommendedName>
</protein>
<organism evidence="1 2">
    <name type="scientific">Entomomonas asaccharolytica</name>
    <dbReference type="NCBI Taxonomy" id="2785331"/>
    <lineage>
        <taxon>Bacteria</taxon>
        <taxon>Pseudomonadati</taxon>
        <taxon>Pseudomonadota</taxon>
        <taxon>Gammaproteobacteria</taxon>
        <taxon>Pseudomonadales</taxon>
        <taxon>Pseudomonadaceae</taxon>
        <taxon>Entomomonas</taxon>
    </lineage>
</organism>
<accession>A0A974NEE6</accession>
<dbReference type="KEGG" id="eaz:JHT90_12290"/>
<reference evidence="1 2" key="1">
    <citation type="submission" date="2021-01" db="EMBL/GenBank/DDBJ databases">
        <title>Entomomonas sp. F2A isolated from a house cricket (Acheta domesticus).</title>
        <authorList>
            <person name="Spergser J."/>
            <person name="Busse H.-J."/>
        </authorList>
    </citation>
    <scope>NUCLEOTIDE SEQUENCE [LARGE SCALE GENOMIC DNA]</scope>
    <source>
        <strain evidence="1 2">F2A</strain>
    </source>
</reference>
<dbReference type="Proteomes" id="UP000595278">
    <property type="component" value="Chromosome"/>
</dbReference>
<gene>
    <name evidence="1" type="ORF">JHT90_12290</name>
</gene>
<sequence length="185" mass="19493">MCKLTKSKQQGSTLLVVLMLLLVMMVLALSVAANSTSHAVITNNSVLQKQAYQAASSGSDVLLELMNTDATVVTSLRTNLCSSGFDQQFRTHASDNSTIINVVESVLDEPNDRRRITSAWFACVPAVGNDAAIVTCGANSKDCIAVVITGIACPAGTDVTNNQARENAGCVVSRHLQTYAVTGSK</sequence>
<keyword evidence="2" id="KW-1185">Reference proteome</keyword>
<dbReference type="AlphaFoldDB" id="A0A974NEE6"/>
<evidence type="ECO:0008006" key="3">
    <source>
        <dbReference type="Google" id="ProtNLM"/>
    </source>
</evidence>